<dbReference type="SUPFAM" id="SSF160544">
    <property type="entry name" value="EscU C-terminal domain-like"/>
    <property type="match status" value="1"/>
</dbReference>
<evidence type="ECO:0000313" key="2">
    <source>
        <dbReference type="EMBL" id="MBR7783026.1"/>
    </source>
</evidence>
<dbReference type="AlphaFoldDB" id="A0A941I6T6"/>
<name>A0A941I6T6_9BURK</name>
<accession>A0A941I6T6</accession>
<sequence>MKNTEELKSAVALAYQEGEFAPKVAAKGKGLIAEQIIEIARQHGVHVHESKELVGLLMQVDLDDHIPPALYTVVAELLAWLYHIEAEQAAGKSPIPSREGPGNPDKT</sequence>
<protein>
    <submittedName>
        <fullName evidence="2">EscU/YscU/HrcU family type III secretion system export apparatus switch protein</fullName>
    </submittedName>
</protein>
<dbReference type="EMBL" id="JAGSPN010000009">
    <property type="protein sequence ID" value="MBR7783026.1"/>
    <property type="molecule type" value="Genomic_DNA"/>
</dbReference>
<dbReference type="PANTHER" id="PTHR30531:SF12">
    <property type="entry name" value="FLAGELLAR BIOSYNTHETIC PROTEIN FLHB"/>
    <property type="match status" value="1"/>
</dbReference>
<comment type="similarity">
    <text evidence="1">Belongs to the type III secretion exporter family.</text>
</comment>
<comment type="caution">
    <text evidence="2">The sequence shown here is derived from an EMBL/GenBank/DDBJ whole genome shotgun (WGS) entry which is preliminary data.</text>
</comment>
<dbReference type="GO" id="GO:0005886">
    <property type="term" value="C:plasma membrane"/>
    <property type="evidence" value="ECO:0007669"/>
    <property type="project" value="TreeGrafter"/>
</dbReference>
<dbReference type="RefSeq" id="WP_212688313.1">
    <property type="nucleotide sequence ID" value="NZ_JAGSPN010000009.1"/>
</dbReference>
<dbReference type="InterPro" id="IPR006135">
    <property type="entry name" value="T3SS_substrate_exporter"/>
</dbReference>
<evidence type="ECO:0000313" key="3">
    <source>
        <dbReference type="Proteomes" id="UP000680067"/>
    </source>
</evidence>
<evidence type="ECO:0000256" key="1">
    <source>
        <dbReference type="ARBA" id="ARBA00010690"/>
    </source>
</evidence>
<dbReference type="Pfam" id="PF01312">
    <property type="entry name" value="Bac_export_2"/>
    <property type="match status" value="1"/>
</dbReference>
<dbReference type="Proteomes" id="UP000680067">
    <property type="component" value="Unassembled WGS sequence"/>
</dbReference>
<dbReference type="Gene3D" id="3.40.1690.10">
    <property type="entry name" value="secretion proteins EscU"/>
    <property type="match status" value="1"/>
</dbReference>
<gene>
    <name evidence="2" type="ORF">KDM89_12815</name>
</gene>
<dbReference type="PANTHER" id="PTHR30531">
    <property type="entry name" value="FLAGELLAR BIOSYNTHETIC PROTEIN FLHB"/>
    <property type="match status" value="1"/>
</dbReference>
<keyword evidence="3" id="KW-1185">Reference proteome</keyword>
<reference evidence="2" key="1">
    <citation type="submission" date="2021-04" db="EMBL/GenBank/DDBJ databases">
        <title>novel species isolated from subtropical streams in China.</title>
        <authorList>
            <person name="Lu H."/>
        </authorList>
    </citation>
    <scope>NUCLEOTIDE SEQUENCE</scope>
    <source>
        <strain evidence="2">LFS511W</strain>
    </source>
</reference>
<dbReference type="GO" id="GO:0009306">
    <property type="term" value="P:protein secretion"/>
    <property type="evidence" value="ECO:0007669"/>
    <property type="project" value="InterPro"/>
</dbReference>
<proteinExistence type="inferred from homology"/>
<dbReference type="InterPro" id="IPR029025">
    <property type="entry name" value="T3SS_substrate_exporter_C"/>
</dbReference>
<organism evidence="2 3">
    <name type="scientific">Undibacterium luofuense</name>
    <dbReference type="NCBI Taxonomy" id="2828733"/>
    <lineage>
        <taxon>Bacteria</taxon>
        <taxon>Pseudomonadati</taxon>
        <taxon>Pseudomonadota</taxon>
        <taxon>Betaproteobacteria</taxon>
        <taxon>Burkholderiales</taxon>
        <taxon>Oxalobacteraceae</taxon>
        <taxon>Undibacterium</taxon>
    </lineage>
</organism>